<dbReference type="InterPro" id="IPR013783">
    <property type="entry name" value="Ig-like_fold"/>
</dbReference>
<protein>
    <recommendedName>
        <fullName evidence="4">P/Homo B domain-containing protein</fullName>
    </recommendedName>
</protein>
<evidence type="ECO:0000313" key="5">
    <source>
        <dbReference type="EMBL" id="GGB79011.1"/>
    </source>
</evidence>
<feature type="domain" description="P/Homo B" evidence="4">
    <location>
        <begin position="665"/>
        <end position="821"/>
    </location>
</feature>
<keyword evidence="1" id="KW-0645">Protease</keyword>
<dbReference type="NCBIfam" id="TIGR04183">
    <property type="entry name" value="Por_Secre_tail"/>
    <property type="match status" value="1"/>
</dbReference>
<keyword evidence="2" id="KW-0732">Signal</keyword>
<dbReference type="InterPro" id="IPR008979">
    <property type="entry name" value="Galactose-bd-like_sf"/>
</dbReference>
<dbReference type="InterPro" id="IPR002884">
    <property type="entry name" value="P_dom"/>
</dbReference>
<dbReference type="PANTHER" id="PTHR11905">
    <property type="entry name" value="ADAM A DISINTEGRIN AND METALLOPROTEASE DOMAIN"/>
    <property type="match status" value="1"/>
</dbReference>
<dbReference type="InterPro" id="IPR024079">
    <property type="entry name" value="MetalloPept_cat_dom_sf"/>
</dbReference>
<evidence type="ECO:0000256" key="1">
    <source>
        <dbReference type="ARBA" id="ARBA00022670"/>
    </source>
</evidence>
<reference evidence="6" key="1">
    <citation type="journal article" date="2019" name="Int. J. Syst. Evol. Microbiol.">
        <title>The Global Catalogue of Microorganisms (GCM) 10K type strain sequencing project: providing services to taxonomists for standard genome sequencing and annotation.</title>
        <authorList>
            <consortium name="The Broad Institute Genomics Platform"/>
            <consortium name="The Broad Institute Genome Sequencing Center for Infectious Disease"/>
            <person name="Wu L."/>
            <person name="Ma J."/>
        </authorList>
    </citation>
    <scope>NUCLEOTIDE SEQUENCE [LARGE SCALE GENOMIC DNA]</scope>
    <source>
        <strain evidence="6">CGMCC 1.15461</strain>
    </source>
</reference>
<evidence type="ECO:0000259" key="4">
    <source>
        <dbReference type="PROSITE" id="PS51829"/>
    </source>
</evidence>
<dbReference type="Proteomes" id="UP000615760">
    <property type="component" value="Unassembled WGS sequence"/>
</dbReference>
<keyword evidence="6" id="KW-1185">Reference proteome</keyword>
<dbReference type="PROSITE" id="PS51829">
    <property type="entry name" value="P_HOMO_B"/>
    <property type="match status" value="1"/>
</dbReference>
<dbReference type="PANTHER" id="PTHR11905:SF159">
    <property type="entry name" value="ADAM METALLOPROTEASE"/>
    <property type="match status" value="1"/>
</dbReference>
<evidence type="ECO:0000256" key="3">
    <source>
        <dbReference type="ARBA" id="ARBA00022801"/>
    </source>
</evidence>
<dbReference type="Gene3D" id="3.40.390.10">
    <property type="entry name" value="Collagenase (Catalytic Domain)"/>
    <property type="match status" value="1"/>
</dbReference>
<evidence type="ECO:0000313" key="6">
    <source>
        <dbReference type="Proteomes" id="UP000615760"/>
    </source>
</evidence>
<dbReference type="InterPro" id="IPR026444">
    <property type="entry name" value="Secre_tail"/>
</dbReference>
<dbReference type="SUPFAM" id="SSF55486">
    <property type="entry name" value="Metalloproteases ('zincins'), catalytic domain"/>
    <property type="match status" value="1"/>
</dbReference>
<accession>A0ABQ1JW47</accession>
<dbReference type="EMBL" id="BMJE01000004">
    <property type="protein sequence ID" value="GGB79011.1"/>
    <property type="molecule type" value="Genomic_DNA"/>
</dbReference>
<dbReference type="Pfam" id="PF01483">
    <property type="entry name" value="P_proprotein"/>
    <property type="match status" value="1"/>
</dbReference>
<evidence type="ECO:0000256" key="2">
    <source>
        <dbReference type="ARBA" id="ARBA00022729"/>
    </source>
</evidence>
<keyword evidence="3" id="KW-0378">Hydrolase</keyword>
<proteinExistence type="predicted"/>
<dbReference type="Gene3D" id="2.60.40.10">
    <property type="entry name" value="Immunoglobulins"/>
    <property type="match status" value="1"/>
</dbReference>
<comment type="caution">
    <text evidence="5">The sequence shown here is derived from an EMBL/GenBank/DDBJ whole genome shotgun (WGS) entry which is preliminary data.</text>
</comment>
<organism evidence="5 6">
    <name type="scientific">Flavobacterium suaedae</name>
    <dbReference type="NCBI Taxonomy" id="1767027"/>
    <lineage>
        <taxon>Bacteria</taxon>
        <taxon>Pseudomonadati</taxon>
        <taxon>Bacteroidota</taxon>
        <taxon>Flavobacteriia</taxon>
        <taxon>Flavobacteriales</taxon>
        <taxon>Flavobacteriaceae</taxon>
        <taxon>Flavobacterium</taxon>
    </lineage>
</organism>
<gene>
    <name evidence="5" type="ORF">GCM10007424_18990</name>
</gene>
<dbReference type="Gene3D" id="2.60.120.260">
    <property type="entry name" value="Galactose-binding domain-like"/>
    <property type="match status" value="1"/>
</dbReference>
<dbReference type="SUPFAM" id="SSF49785">
    <property type="entry name" value="Galactose-binding domain-like"/>
    <property type="match status" value="1"/>
</dbReference>
<sequence>MLKAEYFMLRSKKLVDVLIITIMKRKLLLLLMVIVCNFSYAQNFWSGIAESRLDDAEKKERNVQPVKRYIFTLNTQAMKSALAEAPLRSNYTGESSVIIPLPNGEGKTEHFRVYETAVLNPELAANHPEIKTYIGQGVENPTSSVYFSTTIYGFHAMIFSTEGTSYIEPYTTDLQNYIVYKKSAIKTARHFACNMTKAIEEQAAPKSIPLSTQSSDGFFRTYRLAMACTIEYAAFHINEAGVNDGTLAEKKAAVLAAMVVTMTRVNGIYERDLSLTMQIVPDNEDIIYINSDNLNNDDAGELIGQIQSIINNAIGFNNYDIGHVVSTGGGGVANLGCVCTSNKARGVTGSFSPVGDPFDVDYVAHEMGHQFGANHTFNNSFQRTAETAVEPGSGSTIMAYAGISPPNVQNNSDDYFHTVSIDQIVSFINSTGGTCATEVLSGNNAPQIVPIPNYTIPKATAFVLRGNATDANNEVLTYCWEQVNANGAFSTQNDTPSKFSITGPNFRSLSPSESPDRYMPEFSSVLAGNLTPTWEVVPSVGRTLDFTLTVRDNQTPNGGQTATEDMSVEISNVAGPFEVTSQNEDNLSWNQGEQQTITWNVAATTTAGVNTANVNILLSLDGGITFDTVLAANTLNDGSETIIVPDVEGAFCRIIVEAVGNIFYAVNQKPFAVGTNVTTVCIEYSNENVVNIPDDATEFSSSEIEFPEEGAIQSVEVSVDITHPYVGDLFLSLVSPDGTTVELLSNECGQSDDLEVIFSDGGTPISCGSPTTGIILPEEALSAFEGEDPQGTWTLLYADGGAGDEGTLNSWAVDVCYTDLSAADTFSINNLTVYPNPNSGIFSVNFTSQSNTDVAITVHDVNGRVVYVNEYKNTGVINADVNLQSLQAGIYLVTVNDGEQKAVRKVVIQ</sequence>
<dbReference type="Pfam" id="PF13583">
    <property type="entry name" value="Reprolysin_4"/>
    <property type="match status" value="1"/>
</dbReference>
<name>A0ABQ1JW47_9FLAO</name>
<dbReference type="Pfam" id="PF18962">
    <property type="entry name" value="Por_Secre_tail"/>
    <property type="match status" value="1"/>
</dbReference>